<dbReference type="PANTHER" id="PTHR43135">
    <property type="entry name" value="ALPHA-D-RIBOSE 1-METHYLPHOSPHONATE 5-TRIPHOSPHATE DIPHOSPHATASE"/>
    <property type="match status" value="1"/>
</dbReference>
<dbReference type="InterPro" id="IPR006680">
    <property type="entry name" value="Amidohydro-rel"/>
</dbReference>
<evidence type="ECO:0000313" key="3">
    <source>
        <dbReference type="Proteomes" id="UP001595444"/>
    </source>
</evidence>
<keyword evidence="3" id="KW-1185">Reference proteome</keyword>
<dbReference type="EMBL" id="JBHRSL010000005">
    <property type="protein sequence ID" value="MFC3051904.1"/>
    <property type="molecule type" value="Genomic_DNA"/>
</dbReference>
<proteinExistence type="predicted"/>
<dbReference type="Pfam" id="PF01979">
    <property type="entry name" value="Amidohydro_1"/>
    <property type="match status" value="1"/>
</dbReference>
<reference evidence="3" key="1">
    <citation type="journal article" date="2019" name="Int. J. Syst. Evol. Microbiol.">
        <title>The Global Catalogue of Microorganisms (GCM) 10K type strain sequencing project: providing services to taxonomists for standard genome sequencing and annotation.</title>
        <authorList>
            <consortium name="The Broad Institute Genomics Platform"/>
            <consortium name="The Broad Institute Genome Sequencing Center for Infectious Disease"/>
            <person name="Wu L."/>
            <person name="Ma J."/>
        </authorList>
    </citation>
    <scope>NUCLEOTIDE SEQUENCE [LARGE SCALE GENOMIC DNA]</scope>
    <source>
        <strain evidence="3">KCTC 62164</strain>
    </source>
</reference>
<comment type="caution">
    <text evidence="2">The sequence shown here is derived from an EMBL/GenBank/DDBJ whole genome shotgun (WGS) entry which is preliminary data.</text>
</comment>
<dbReference type="Gene3D" id="2.30.40.10">
    <property type="entry name" value="Urease, subunit C, domain 1"/>
    <property type="match status" value="1"/>
</dbReference>
<dbReference type="Gene3D" id="3.20.20.140">
    <property type="entry name" value="Metal-dependent hydrolases"/>
    <property type="match status" value="1"/>
</dbReference>
<evidence type="ECO:0000259" key="1">
    <source>
        <dbReference type="Pfam" id="PF01979"/>
    </source>
</evidence>
<evidence type="ECO:0000313" key="2">
    <source>
        <dbReference type="EMBL" id="MFC3051904.1"/>
    </source>
</evidence>
<dbReference type="SUPFAM" id="SSF51338">
    <property type="entry name" value="Composite domain of metallo-dependent hydrolases"/>
    <property type="match status" value="1"/>
</dbReference>
<feature type="domain" description="Amidohydrolase-related" evidence="1">
    <location>
        <begin position="9"/>
        <end position="111"/>
    </location>
</feature>
<protein>
    <submittedName>
        <fullName evidence="2">Amidohydrolase family protein</fullName>
    </submittedName>
</protein>
<dbReference type="InterPro" id="IPR051781">
    <property type="entry name" value="Metallo-dep_Hydrolase"/>
</dbReference>
<dbReference type="RefSeq" id="WP_194214250.1">
    <property type="nucleotide sequence ID" value="NZ_CP061205.1"/>
</dbReference>
<gene>
    <name evidence="2" type="ORF">ACFOKA_08305</name>
</gene>
<sequence>MNEDTIATMLKKMKKQGIKIGVGTDLIVDWINYMPHAYIDELKSLVEIGCTNSESLVAATKTSAEILRMDDRLGTIQTGKLADIIVLDGNPVKNLDDLGKVDAVIINGRTVMHAGQFVLPIHEPVDPPKKQIGAAKVQSY</sequence>
<name>A0ABV7D416_9PROT</name>
<dbReference type="PANTHER" id="PTHR43135:SF3">
    <property type="entry name" value="ALPHA-D-RIBOSE 1-METHYLPHOSPHONATE 5-TRIPHOSPHATE DIPHOSPHATASE"/>
    <property type="match status" value="1"/>
</dbReference>
<organism evidence="2 3">
    <name type="scientific">Kordiimonas pumila</name>
    <dbReference type="NCBI Taxonomy" id="2161677"/>
    <lineage>
        <taxon>Bacteria</taxon>
        <taxon>Pseudomonadati</taxon>
        <taxon>Pseudomonadota</taxon>
        <taxon>Alphaproteobacteria</taxon>
        <taxon>Kordiimonadales</taxon>
        <taxon>Kordiimonadaceae</taxon>
        <taxon>Kordiimonas</taxon>
    </lineage>
</organism>
<accession>A0ABV7D416</accession>
<dbReference type="Proteomes" id="UP001595444">
    <property type="component" value="Unassembled WGS sequence"/>
</dbReference>
<dbReference type="InterPro" id="IPR011059">
    <property type="entry name" value="Metal-dep_hydrolase_composite"/>
</dbReference>